<feature type="chain" id="PRO_5040390868" evidence="1">
    <location>
        <begin position="18"/>
        <end position="117"/>
    </location>
</feature>
<evidence type="ECO:0000256" key="1">
    <source>
        <dbReference type="SAM" id="SignalP"/>
    </source>
</evidence>
<protein>
    <submittedName>
        <fullName evidence="2">Small secreted</fullName>
    </submittedName>
</protein>
<evidence type="ECO:0000313" key="2">
    <source>
        <dbReference type="EMBL" id="KAF4333205.1"/>
    </source>
</evidence>
<reference evidence="2" key="1">
    <citation type="journal article" date="2017" name="Mycologia">
        <title>Fusarium algeriense, sp. nov., a novel toxigenic crown rot pathogen of durum wheat from Algeria is nested in the Fusarium burgessii species complex.</title>
        <authorList>
            <person name="Laraba I."/>
            <person name="Keddad A."/>
            <person name="Boureghda H."/>
            <person name="Abdallah N."/>
            <person name="Vaughan M.M."/>
            <person name="Proctor R.H."/>
            <person name="Busman M."/>
            <person name="O'Donnell K."/>
        </authorList>
    </citation>
    <scope>NUCLEOTIDE SEQUENCE</scope>
    <source>
        <strain evidence="2">NRRL 25174</strain>
    </source>
</reference>
<organism evidence="2 3">
    <name type="scientific">Fusarium beomiforme</name>
    <dbReference type="NCBI Taxonomy" id="44412"/>
    <lineage>
        <taxon>Eukaryota</taxon>
        <taxon>Fungi</taxon>
        <taxon>Dikarya</taxon>
        <taxon>Ascomycota</taxon>
        <taxon>Pezizomycotina</taxon>
        <taxon>Sordariomycetes</taxon>
        <taxon>Hypocreomycetidae</taxon>
        <taxon>Hypocreales</taxon>
        <taxon>Nectriaceae</taxon>
        <taxon>Fusarium</taxon>
        <taxon>Fusarium burgessii species complex</taxon>
    </lineage>
</organism>
<keyword evidence="3" id="KW-1185">Reference proteome</keyword>
<name>A0A9P5DS03_9HYPO</name>
<accession>A0A9P5DS03</accession>
<dbReference type="EMBL" id="PVQB02000886">
    <property type="protein sequence ID" value="KAF4333205.1"/>
    <property type="molecule type" value="Genomic_DNA"/>
</dbReference>
<comment type="caution">
    <text evidence="2">The sequence shown here is derived from an EMBL/GenBank/DDBJ whole genome shotgun (WGS) entry which is preliminary data.</text>
</comment>
<dbReference type="AlphaFoldDB" id="A0A9P5DS03"/>
<evidence type="ECO:0000313" key="3">
    <source>
        <dbReference type="Proteomes" id="UP000730481"/>
    </source>
</evidence>
<feature type="signal peptide" evidence="1">
    <location>
        <begin position="1"/>
        <end position="17"/>
    </location>
</feature>
<proteinExistence type="predicted"/>
<reference evidence="2" key="2">
    <citation type="submission" date="2020-02" db="EMBL/GenBank/DDBJ databases">
        <title>Identification and distribution of gene clusters putatively required for synthesis of sphingolipid metabolism inhibitors in phylogenetically diverse species of the filamentous fungus Fusarium.</title>
        <authorList>
            <person name="Kim H.-S."/>
            <person name="Busman M."/>
            <person name="Brown D.W."/>
            <person name="Divon H."/>
            <person name="Uhlig S."/>
            <person name="Proctor R.H."/>
        </authorList>
    </citation>
    <scope>NUCLEOTIDE SEQUENCE</scope>
    <source>
        <strain evidence="2">NRRL 25174</strain>
    </source>
</reference>
<dbReference type="Proteomes" id="UP000730481">
    <property type="component" value="Unassembled WGS sequence"/>
</dbReference>
<keyword evidence="1" id="KW-0732">Signal</keyword>
<sequence length="117" mass="12926">MKVSQILFALMANTVIATNPKANEYTDHACSNFNYGHHRQDLTDVTMDDTTHSVYLNGGNGFWTGTKYEWRGYSEKSNGKCSGKKLGSLPSGGDCVNLDAHFPQRIKCVRLYTGGSK</sequence>
<gene>
    <name evidence="2" type="ORF">FBEOM_12979</name>
</gene>
<dbReference type="OrthoDB" id="5404773at2759"/>